<gene>
    <name evidence="1" type="ORF">GOODEAATRI_030172</name>
</gene>
<protein>
    <submittedName>
        <fullName evidence="1">Uncharacterized protein</fullName>
    </submittedName>
</protein>
<dbReference type="Proteomes" id="UP001476798">
    <property type="component" value="Unassembled WGS sequence"/>
</dbReference>
<sequence>MVSVSKLKVILKNVPESNLLKATHTDLIWSAVFYVRSKTVSGNTVGVKWSLDVHTLWGDFTENNIDKISSALVYNFYTQQTNIGHESRSNLQVSGYSTGSKSKV</sequence>
<organism evidence="1 2">
    <name type="scientific">Goodea atripinnis</name>
    <dbReference type="NCBI Taxonomy" id="208336"/>
    <lineage>
        <taxon>Eukaryota</taxon>
        <taxon>Metazoa</taxon>
        <taxon>Chordata</taxon>
        <taxon>Craniata</taxon>
        <taxon>Vertebrata</taxon>
        <taxon>Euteleostomi</taxon>
        <taxon>Actinopterygii</taxon>
        <taxon>Neopterygii</taxon>
        <taxon>Teleostei</taxon>
        <taxon>Neoteleostei</taxon>
        <taxon>Acanthomorphata</taxon>
        <taxon>Ovalentaria</taxon>
        <taxon>Atherinomorphae</taxon>
        <taxon>Cyprinodontiformes</taxon>
        <taxon>Goodeidae</taxon>
        <taxon>Goodea</taxon>
    </lineage>
</organism>
<name>A0ABV0PSV7_9TELE</name>
<comment type="caution">
    <text evidence="1">The sequence shown here is derived from an EMBL/GenBank/DDBJ whole genome shotgun (WGS) entry which is preliminary data.</text>
</comment>
<reference evidence="1 2" key="1">
    <citation type="submission" date="2021-06" db="EMBL/GenBank/DDBJ databases">
        <authorList>
            <person name="Palmer J.M."/>
        </authorList>
    </citation>
    <scope>NUCLEOTIDE SEQUENCE [LARGE SCALE GENOMIC DNA]</scope>
    <source>
        <strain evidence="1 2">GA_2019</strain>
        <tissue evidence="1">Muscle</tissue>
    </source>
</reference>
<dbReference type="EMBL" id="JAHRIO010084649">
    <property type="protein sequence ID" value="MEQ2186588.1"/>
    <property type="molecule type" value="Genomic_DNA"/>
</dbReference>
<evidence type="ECO:0000313" key="2">
    <source>
        <dbReference type="Proteomes" id="UP001476798"/>
    </source>
</evidence>
<accession>A0ABV0PSV7</accession>
<proteinExistence type="predicted"/>
<evidence type="ECO:0000313" key="1">
    <source>
        <dbReference type="EMBL" id="MEQ2186588.1"/>
    </source>
</evidence>
<keyword evidence="2" id="KW-1185">Reference proteome</keyword>